<proteinExistence type="inferred from homology"/>
<reference evidence="14" key="1">
    <citation type="submission" date="2017-10" db="EMBL/GenBank/DDBJ databases">
        <title>Rapid genome shrinkage in a self-fertile nematode reveals novel sperm competition proteins.</title>
        <authorList>
            <person name="Yin D."/>
            <person name="Schwarz E.M."/>
            <person name="Thomas C.G."/>
            <person name="Felde R.L."/>
            <person name="Korf I.F."/>
            <person name="Cutter A.D."/>
            <person name="Schartner C.M."/>
            <person name="Ralston E.J."/>
            <person name="Meyer B.J."/>
            <person name="Haag E.S."/>
        </authorList>
    </citation>
    <scope>NUCLEOTIDE SEQUENCE [LARGE SCALE GENOMIC DNA]</scope>
    <source>
        <strain evidence="14">JU1422</strain>
    </source>
</reference>
<dbReference type="Gene3D" id="1.10.565.10">
    <property type="entry name" value="Retinoid X Receptor"/>
    <property type="match status" value="1"/>
</dbReference>
<evidence type="ECO:0000256" key="8">
    <source>
        <dbReference type="ARBA" id="ARBA00023170"/>
    </source>
</evidence>
<dbReference type="InterPro" id="IPR051152">
    <property type="entry name" value="C.elegans_Orphan_NR"/>
</dbReference>
<dbReference type="SMART" id="SM00399">
    <property type="entry name" value="ZnF_C4"/>
    <property type="match status" value="1"/>
</dbReference>
<dbReference type="GO" id="GO:0003700">
    <property type="term" value="F:DNA-binding transcription factor activity"/>
    <property type="evidence" value="ECO:0007669"/>
    <property type="project" value="InterPro"/>
</dbReference>
<evidence type="ECO:0000256" key="3">
    <source>
        <dbReference type="ARBA" id="ARBA00022771"/>
    </source>
</evidence>
<evidence type="ECO:0000256" key="9">
    <source>
        <dbReference type="ARBA" id="ARBA00023242"/>
    </source>
</evidence>
<comment type="subcellular location">
    <subcellularLocation>
        <location evidence="10">Nucleus</location>
    </subcellularLocation>
</comment>
<evidence type="ECO:0000313" key="13">
    <source>
        <dbReference type="EMBL" id="PIC24302.1"/>
    </source>
</evidence>
<gene>
    <name evidence="13" type="primary">Cnig_chr_V.g17695</name>
    <name evidence="13" type="ORF">B9Z55_017695</name>
</gene>
<evidence type="ECO:0000259" key="12">
    <source>
        <dbReference type="PROSITE" id="PS51843"/>
    </source>
</evidence>
<dbReference type="InterPro" id="IPR013088">
    <property type="entry name" value="Znf_NHR/GATA"/>
</dbReference>
<dbReference type="EMBL" id="PDUG01000005">
    <property type="protein sequence ID" value="PIC24302.1"/>
    <property type="molecule type" value="Genomic_DNA"/>
</dbReference>
<dbReference type="STRING" id="1611254.A0A2G5TAK3"/>
<keyword evidence="8 10" id="KW-0675">Receptor</keyword>
<feature type="domain" description="NR LBD" evidence="12">
    <location>
        <begin position="158"/>
        <end position="416"/>
    </location>
</feature>
<keyword evidence="7 10" id="KW-0804">Transcription</keyword>
<dbReference type="SUPFAM" id="SSF48508">
    <property type="entry name" value="Nuclear receptor ligand-binding domain"/>
    <property type="match status" value="1"/>
</dbReference>
<evidence type="ECO:0000313" key="14">
    <source>
        <dbReference type="Proteomes" id="UP000230233"/>
    </source>
</evidence>
<keyword evidence="3 10" id="KW-0863">Zinc-finger</keyword>
<evidence type="ECO:0000256" key="7">
    <source>
        <dbReference type="ARBA" id="ARBA00023163"/>
    </source>
</evidence>
<evidence type="ECO:0000256" key="1">
    <source>
        <dbReference type="ARBA" id="ARBA00005993"/>
    </source>
</evidence>
<dbReference type="GO" id="GO:0005634">
    <property type="term" value="C:nucleus"/>
    <property type="evidence" value="ECO:0007669"/>
    <property type="project" value="UniProtKB-SubCell"/>
</dbReference>
<comment type="similarity">
    <text evidence="1 10">Belongs to the nuclear hormone receptor family.</text>
</comment>
<evidence type="ECO:0000256" key="5">
    <source>
        <dbReference type="ARBA" id="ARBA00023015"/>
    </source>
</evidence>
<dbReference type="OrthoDB" id="10291829at2759"/>
<evidence type="ECO:0000256" key="6">
    <source>
        <dbReference type="ARBA" id="ARBA00023125"/>
    </source>
</evidence>
<keyword evidence="6 10" id="KW-0238">DNA-binding</keyword>
<dbReference type="PRINTS" id="PR00047">
    <property type="entry name" value="STROIDFINGER"/>
</dbReference>
<dbReference type="PROSITE" id="PS51843">
    <property type="entry name" value="NR_LBD"/>
    <property type="match status" value="1"/>
</dbReference>
<dbReference type="SMART" id="SM00430">
    <property type="entry name" value="HOLI"/>
    <property type="match status" value="1"/>
</dbReference>
<organism evidence="13 14">
    <name type="scientific">Caenorhabditis nigoni</name>
    <dbReference type="NCBI Taxonomy" id="1611254"/>
    <lineage>
        <taxon>Eukaryota</taxon>
        <taxon>Metazoa</taxon>
        <taxon>Ecdysozoa</taxon>
        <taxon>Nematoda</taxon>
        <taxon>Chromadorea</taxon>
        <taxon>Rhabditida</taxon>
        <taxon>Rhabditina</taxon>
        <taxon>Rhabditomorpha</taxon>
        <taxon>Rhabditoidea</taxon>
        <taxon>Rhabditidae</taxon>
        <taxon>Peloderinae</taxon>
        <taxon>Caenorhabditis</taxon>
    </lineage>
</organism>
<dbReference type="PROSITE" id="PS00031">
    <property type="entry name" value="NUCLEAR_REC_DBD_1"/>
    <property type="match status" value="1"/>
</dbReference>
<keyword evidence="14" id="KW-1185">Reference proteome</keyword>
<evidence type="ECO:0000256" key="10">
    <source>
        <dbReference type="RuleBase" id="RU004334"/>
    </source>
</evidence>
<keyword evidence="9 10" id="KW-0539">Nucleus</keyword>
<keyword evidence="2 10" id="KW-0479">Metal-binding</keyword>
<feature type="domain" description="Nuclear receptor" evidence="11">
    <location>
        <begin position="19"/>
        <end position="94"/>
    </location>
</feature>
<name>A0A2G5TAK3_9PELO</name>
<dbReference type="Gene3D" id="3.30.50.10">
    <property type="entry name" value="Erythroid Transcription Factor GATA-1, subunit A"/>
    <property type="match status" value="1"/>
</dbReference>
<dbReference type="InterPro" id="IPR000536">
    <property type="entry name" value="Nucl_hrmn_rcpt_lig-bd"/>
</dbReference>
<dbReference type="PANTHER" id="PTHR45680:SF12">
    <property type="entry name" value="NUCLEAR HORMONE RECEPTOR FAMILY-RELATED"/>
    <property type="match status" value="1"/>
</dbReference>
<accession>A0A2G5TAK3</accession>
<dbReference type="AlphaFoldDB" id="A0A2G5TAK3"/>
<protein>
    <recommendedName>
        <fullName evidence="15">Nuclear receptor domain-containing protein</fullName>
    </recommendedName>
</protein>
<keyword evidence="4 10" id="KW-0862">Zinc</keyword>
<comment type="caution">
    <text evidence="13">The sequence shown here is derived from an EMBL/GenBank/DDBJ whole genome shotgun (WGS) entry which is preliminary data.</text>
</comment>
<evidence type="ECO:0000259" key="11">
    <source>
        <dbReference type="PROSITE" id="PS51030"/>
    </source>
</evidence>
<dbReference type="PANTHER" id="PTHR45680">
    <property type="entry name" value="NUCLEAR HORMONE RECEPTOR FAMILY"/>
    <property type="match status" value="1"/>
</dbReference>
<dbReference type="Pfam" id="PF00104">
    <property type="entry name" value="Hormone_recep"/>
    <property type="match status" value="1"/>
</dbReference>
<evidence type="ECO:0008006" key="15">
    <source>
        <dbReference type="Google" id="ProtNLM"/>
    </source>
</evidence>
<dbReference type="GO" id="GO:0043565">
    <property type="term" value="F:sequence-specific DNA binding"/>
    <property type="evidence" value="ECO:0007669"/>
    <property type="project" value="InterPro"/>
</dbReference>
<sequence length="416" mass="48111">MNKPSSSEHSRPNLTITATKNCQICGKLGHGKHFGAFTCRACAAFFRRFAKDNNFEPCGENKRCGQPKNGWFNCKSCRLTRCKNLGMTMDNFQFGRDPYVSTISKAQNIIPTTVDIFLGKPNLIIYCARQPAGSTDHFKFNVDLHYLLEKSEKVLEKGPETIVYSTNSLEKLSFGLRKVCWPDTSTTKTVTKFGRDETFALWEDEILKAAKWLTYFDDFQALSMQMKTEIVKSVWNPFNRLVRMASAAMARKSAACENNMLVTYIGDEFLVADYKKIVFDVSWCSNYTHEQLEFFNNQDFQEECDDLIQAVINLDPTDVELSYMLSQLCFHQVAKKYHGKIQEIAEKFQETLSNHLHNYYVENLNNPIYSKRIACMMKINNLIEKCIYRDKVRSELKKVFDIYYVTYSPPDFIVQS</sequence>
<keyword evidence="5 10" id="KW-0805">Transcription regulation</keyword>
<dbReference type="Pfam" id="PF00105">
    <property type="entry name" value="zf-C4"/>
    <property type="match status" value="1"/>
</dbReference>
<dbReference type="PROSITE" id="PS51030">
    <property type="entry name" value="NUCLEAR_REC_DBD_2"/>
    <property type="match status" value="1"/>
</dbReference>
<dbReference type="GO" id="GO:0008270">
    <property type="term" value="F:zinc ion binding"/>
    <property type="evidence" value="ECO:0007669"/>
    <property type="project" value="UniProtKB-KW"/>
</dbReference>
<evidence type="ECO:0000256" key="2">
    <source>
        <dbReference type="ARBA" id="ARBA00022723"/>
    </source>
</evidence>
<dbReference type="InterPro" id="IPR035500">
    <property type="entry name" value="NHR-like_dom_sf"/>
</dbReference>
<dbReference type="SUPFAM" id="SSF57716">
    <property type="entry name" value="Glucocorticoid receptor-like (DNA-binding domain)"/>
    <property type="match status" value="1"/>
</dbReference>
<evidence type="ECO:0000256" key="4">
    <source>
        <dbReference type="ARBA" id="ARBA00022833"/>
    </source>
</evidence>
<dbReference type="InterPro" id="IPR001628">
    <property type="entry name" value="Znf_hrmn_rcpt"/>
</dbReference>
<dbReference type="Proteomes" id="UP000230233">
    <property type="component" value="Chromosome V"/>
</dbReference>